<dbReference type="Pfam" id="PF04299">
    <property type="entry name" value="FMN_bind_2"/>
    <property type="match status" value="1"/>
</dbReference>
<keyword evidence="1" id="KW-0378">Hydrolase</keyword>
<dbReference type="GO" id="GO:0006508">
    <property type="term" value="P:proteolysis"/>
    <property type="evidence" value="ECO:0007669"/>
    <property type="project" value="UniProtKB-KW"/>
</dbReference>
<reference evidence="1 2" key="1">
    <citation type="submission" date="2019-07" db="EMBL/GenBank/DDBJ databases">
        <title>Tepidimonas fonticaldi AT-A2 draft genome.</title>
        <authorList>
            <person name="Da Costa M.S."/>
            <person name="Froufe H.J.C."/>
            <person name="Egas C."/>
            <person name="Albuquerque L."/>
        </authorList>
    </citation>
    <scope>NUCLEOTIDE SEQUENCE [LARGE SCALE GENOMIC DNA]</scope>
    <source>
        <strain evidence="1 2">AT-A2</strain>
    </source>
</reference>
<sequence>MYLPAPFRSDDPAIAAELMRAHPFASLISTDDDGLPFVTHLPLHLQARADGWVLLGHVAKANPHARYLQARPTALATFLGPHAYLSPSVYPDRQRVPTWNYLAVHCTVQATLLAEPRDKDVLLKHLIGEHEPAYAEQWRSMDPSYTEKMLAGIAAFELRVLRWQCKLKLNQHRPESHAAMRAAYARGDAGAQALGVWMDRLGLAAGAPTPPPDGT</sequence>
<evidence type="ECO:0000313" key="2">
    <source>
        <dbReference type="Proteomes" id="UP000316388"/>
    </source>
</evidence>
<dbReference type="Gene3D" id="2.30.110.10">
    <property type="entry name" value="Electron Transport, Fmn-binding Protein, Chain A"/>
    <property type="match status" value="1"/>
</dbReference>
<organism evidence="1 2">
    <name type="scientific">Tepidimonas fonticaldi</name>
    <dbReference type="NCBI Taxonomy" id="1101373"/>
    <lineage>
        <taxon>Bacteria</taxon>
        <taxon>Pseudomonadati</taxon>
        <taxon>Pseudomonadota</taxon>
        <taxon>Betaproteobacteria</taxon>
        <taxon>Burkholderiales</taxon>
        <taxon>Tepidimonas</taxon>
    </lineage>
</organism>
<dbReference type="SUPFAM" id="SSF50475">
    <property type="entry name" value="FMN-binding split barrel"/>
    <property type="match status" value="1"/>
</dbReference>
<dbReference type="Proteomes" id="UP000316388">
    <property type="component" value="Unassembled WGS sequence"/>
</dbReference>
<gene>
    <name evidence="1" type="primary">paiB</name>
    <name evidence="1" type="ORF">Tfont_00059</name>
</gene>
<dbReference type="AlphaFoldDB" id="A0A554XQX9"/>
<accession>A0A554XQX9</accession>
<dbReference type="PIRSF" id="PIRSF010372">
    <property type="entry name" value="PaiB"/>
    <property type="match status" value="1"/>
</dbReference>
<dbReference type="PANTHER" id="PTHR35802:SF1">
    <property type="entry name" value="PROTEASE SYNTHASE AND SPORULATION PROTEIN PAI 2"/>
    <property type="match status" value="1"/>
</dbReference>
<evidence type="ECO:0000313" key="1">
    <source>
        <dbReference type="EMBL" id="TSE38233.1"/>
    </source>
</evidence>
<dbReference type="PANTHER" id="PTHR35802">
    <property type="entry name" value="PROTEASE SYNTHASE AND SPORULATION PROTEIN PAI 2"/>
    <property type="match status" value="1"/>
</dbReference>
<keyword evidence="1" id="KW-0645">Protease</keyword>
<dbReference type="InterPro" id="IPR007396">
    <property type="entry name" value="TR_PAI2-type"/>
</dbReference>
<dbReference type="InterPro" id="IPR012349">
    <property type="entry name" value="Split_barrel_FMN-bd"/>
</dbReference>
<name>A0A554XQX9_9BURK</name>
<dbReference type="GO" id="GO:0008233">
    <property type="term" value="F:peptidase activity"/>
    <property type="evidence" value="ECO:0007669"/>
    <property type="project" value="UniProtKB-KW"/>
</dbReference>
<proteinExistence type="predicted"/>
<protein>
    <submittedName>
        <fullName evidence="1">Protease synthase and sporulation protein PAI 2</fullName>
    </submittedName>
</protein>
<comment type="caution">
    <text evidence="1">The sequence shown here is derived from an EMBL/GenBank/DDBJ whole genome shotgun (WGS) entry which is preliminary data.</text>
</comment>
<dbReference type="EMBL" id="VJOO01000001">
    <property type="protein sequence ID" value="TSE38233.1"/>
    <property type="molecule type" value="Genomic_DNA"/>
</dbReference>
<dbReference type="RefSeq" id="WP_143968018.1">
    <property type="nucleotide sequence ID" value="NZ_VJOO01000001.1"/>
</dbReference>